<name>A0A183BRD2_GLOPA</name>
<accession>A0A183BRD2</accession>
<evidence type="ECO:0000256" key="1">
    <source>
        <dbReference type="SAM" id="MobiDB-lite"/>
    </source>
</evidence>
<feature type="compositionally biased region" description="Basic and acidic residues" evidence="1">
    <location>
        <begin position="331"/>
        <end position="340"/>
    </location>
</feature>
<protein>
    <submittedName>
        <fullName evidence="3">Uncharacterized protein</fullName>
    </submittedName>
</protein>
<keyword evidence="2" id="KW-1185">Reference proteome</keyword>
<dbReference type="Proteomes" id="UP000050741">
    <property type="component" value="Unassembled WGS sequence"/>
</dbReference>
<sequence length="615" mass="69956">MMKLRTKSQTNLSLPDEQTPSTSSSSAAVAAPFMHGMRRLSTNSNNDHHQHSSPDSPVIGRIAKSNARILNGLDLNVEKRSGGVCVDVFGILPDLKTDELNVDRYPHICNFLETGRKSLDVETLHLMQHELEELISLNVDSQKTIHGEITYMTTGEYPTIDLARRLMPKYELLKKREQQKLRKRCEQTPELGLADLGILSSPEEDEAPNILDVPNRFWTWAKEYLRPISKATVREFKDKLFDRFVGAHYTSRCHCAHQQLQHPTTLSSTNALTPHPNKAHKRKSMDGRKSAEQTPKISSRFFGPKKSGIISTREPPPPGVDEGYESAEEVEPSREEEQGAGHELVQQVATGQAGCSSTGGQRKTSTLPRRTKSGCSSTGGQRKTSTLHRRTKTEWIDGHFGVGEIRIAVFEKEREYRIVFKGAASRAAKFNLCLLLENQHFNYVGRIEQLFRVQAYCVDCERRVTRWYHPQECTVVCRLCLRYGAGYPCRRHERADGTNSNRLCRECQFVFPNDDCYNYHLANRAPPTINGQRGQGHGGEDGIKMKKLRTMSPETGIMMKMMKGQLMSYWGMMRKTMMKMKKKNAPYGFAFLMPKHLKICRFSYAQKLCKSMSRF</sequence>
<dbReference type="AlphaFoldDB" id="A0A183BRD2"/>
<feature type="region of interest" description="Disordered" evidence="1">
    <location>
        <begin position="264"/>
        <end position="388"/>
    </location>
</feature>
<evidence type="ECO:0000313" key="2">
    <source>
        <dbReference type="Proteomes" id="UP000050741"/>
    </source>
</evidence>
<feature type="compositionally biased region" description="Low complexity" evidence="1">
    <location>
        <begin position="21"/>
        <end position="31"/>
    </location>
</feature>
<organism evidence="2 3">
    <name type="scientific">Globodera pallida</name>
    <name type="common">Potato cyst nematode worm</name>
    <name type="synonym">Heterodera pallida</name>
    <dbReference type="NCBI Taxonomy" id="36090"/>
    <lineage>
        <taxon>Eukaryota</taxon>
        <taxon>Metazoa</taxon>
        <taxon>Ecdysozoa</taxon>
        <taxon>Nematoda</taxon>
        <taxon>Chromadorea</taxon>
        <taxon>Rhabditida</taxon>
        <taxon>Tylenchina</taxon>
        <taxon>Tylenchomorpha</taxon>
        <taxon>Tylenchoidea</taxon>
        <taxon>Heteroderidae</taxon>
        <taxon>Heteroderinae</taxon>
        <taxon>Globodera</taxon>
    </lineage>
</organism>
<feature type="compositionally biased region" description="Polar residues" evidence="1">
    <location>
        <begin position="347"/>
        <end position="384"/>
    </location>
</feature>
<feature type="compositionally biased region" description="Polar residues" evidence="1">
    <location>
        <begin position="7"/>
        <end position="20"/>
    </location>
</feature>
<reference evidence="3" key="2">
    <citation type="submission" date="2016-06" db="UniProtKB">
        <authorList>
            <consortium name="WormBaseParasite"/>
        </authorList>
    </citation>
    <scope>IDENTIFICATION</scope>
</reference>
<evidence type="ECO:0000313" key="3">
    <source>
        <dbReference type="WBParaSite" id="GPLIN_000316800"/>
    </source>
</evidence>
<feature type="region of interest" description="Disordered" evidence="1">
    <location>
        <begin position="1"/>
        <end position="59"/>
    </location>
</feature>
<reference evidence="2" key="1">
    <citation type="submission" date="2014-05" db="EMBL/GenBank/DDBJ databases">
        <title>The genome and life-stage specific transcriptomes of Globodera pallida elucidate key aspects of plant parasitism by a cyst nematode.</title>
        <authorList>
            <person name="Cotton J.A."/>
            <person name="Lilley C.J."/>
            <person name="Jones L.M."/>
            <person name="Kikuchi T."/>
            <person name="Reid A.J."/>
            <person name="Thorpe P."/>
            <person name="Tsai I.J."/>
            <person name="Beasley H."/>
            <person name="Blok V."/>
            <person name="Cock P.J.A."/>
            <person name="Van den Akker S.E."/>
            <person name="Holroyd N."/>
            <person name="Hunt M."/>
            <person name="Mantelin S."/>
            <person name="Naghra H."/>
            <person name="Pain A."/>
            <person name="Palomares-Rius J.E."/>
            <person name="Zarowiecki M."/>
            <person name="Berriman M."/>
            <person name="Jones J.T."/>
            <person name="Urwin P.E."/>
        </authorList>
    </citation>
    <scope>NUCLEOTIDE SEQUENCE [LARGE SCALE GENOMIC DNA]</scope>
    <source>
        <strain evidence="2">Lindley</strain>
    </source>
</reference>
<dbReference type="WBParaSite" id="GPLIN_000316800">
    <property type="protein sequence ID" value="GPLIN_000316800"/>
    <property type="gene ID" value="GPLIN_000316800"/>
</dbReference>
<proteinExistence type="predicted"/>